<keyword evidence="1" id="KW-0732">Signal</keyword>
<evidence type="ECO:0000256" key="1">
    <source>
        <dbReference type="SAM" id="SignalP"/>
    </source>
</evidence>
<keyword evidence="3" id="KW-1185">Reference proteome</keyword>
<organism evidence="2 3">
    <name type="scientific">Dichotomicrobium thermohalophilum</name>
    <dbReference type="NCBI Taxonomy" id="933063"/>
    <lineage>
        <taxon>Bacteria</taxon>
        <taxon>Pseudomonadati</taxon>
        <taxon>Pseudomonadota</taxon>
        <taxon>Alphaproteobacteria</taxon>
        <taxon>Hyphomicrobiales</taxon>
        <taxon>Hyphomicrobiaceae</taxon>
        <taxon>Dichotomicrobium</taxon>
    </lineage>
</organism>
<proteinExistence type="predicted"/>
<feature type="signal peptide" evidence="1">
    <location>
        <begin position="1"/>
        <end position="25"/>
    </location>
</feature>
<comment type="caution">
    <text evidence="2">The sequence shown here is derived from an EMBL/GenBank/DDBJ whole genome shotgun (WGS) entry which is preliminary data.</text>
</comment>
<evidence type="ECO:0000313" key="2">
    <source>
        <dbReference type="EMBL" id="RIA55172.1"/>
    </source>
</evidence>
<protein>
    <recommendedName>
        <fullName evidence="4">Beta/gamma crystallin</fullName>
    </recommendedName>
</protein>
<name>A0A397Q1X9_9HYPH</name>
<reference evidence="2 3" key="1">
    <citation type="submission" date="2018-08" db="EMBL/GenBank/DDBJ databases">
        <title>Genomic Encyclopedia of Archaeal and Bacterial Type Strains, Phase II (KMG-II): from individual species to whole genera.</title>
        <authorList>
            <person name="Goeker M."/>
        </authorList>
    </citation>
    <scope>NUCLEOTIDE SEQUENCE [LARGE SCALE GENOMIC DNA]</scope>
    <source>
        <strain evidence="2 3">DSM 5002</strain>
    </source>
</reference>
<gene>
    <name evidence="2" type="ORF">BXY53_0225</name>
</gene>
<dbReference type="EMBL" id="QXDF01000001">
    <property type="protein sequence ID" value="RIA55172.1"/>
    <property type="molecule type" value="Genomic_DNA"/>
</dbReference>
<evidence type="ECO:0008006" key="4">
    <source>
        <dbReference type="Google" id="ProtNLM"/>
    </source>
</evidence>
<dbReference type="AlphaFoldDB" id="A0A397Q1X9"/>
<accession>A0A397Q1X9</accession>
<sequence>MVHLRTGALFTAVLMMAAISGVPEAGNAGARYKAHDYGPIYRHVRAESFYSSRAVVAPVRRGPVGDQVMTPGGNWYDCEITCEYTLRRVYLDFWEHQRDKFTSPGYFRFEFVID</sequence>
<evidence type="ECO:0000313" key="3">
    <source>
        <dbReference type="Proteomes" id="UP000266273"/>
    </source>
</evidence>
<dbReference type="Proteomes" id="UP000266273">
    <property type="component" value="Unassembled WGS sequence"/>
</dbReference>
<feature type="chain" id="PRO_5017193930" description="Beta/gamma crystallin" evidence="1">
    <location>
        <begin position="26"/>
        <end position="114"/>
    </location>
</feature>